<feature type="region of interest" description="Disordered" evidence="2">
    <location>
        <begin position="146"/>
        <end position="186"/>
    </location>
</feature>
<dbReference type="Proteomes" id="UP000504637">
    <property type="component" value="Unplaced"/>
</dbReference>
<organism evidence="5">
    <name type="scientific">Dissoconium aciculare CBS 342.82</name>
    <dbReference type="NCBI Taxonomy" id="1314786"/>
    <lineage>
        <taxon>Eukaryota</taxon>
        <taxon>Fungi</taxon>
        <taxon>Dikarya</taxon>
        <taxon>Ascomycota</taxon>
        <taxon>Pezizomycotina</taxon>
        <taxon>Dothideomycetes</taxon>
        <taxon>Dothideomycetidae</taxon>
        <taxon>Mycosphaerellales</taxon>
        <taxon>Dissoconiaceae</taxon>
        <taxon>Dissoconium</taxon>
    </lineage>
</organism>
<evidence type="ECO:0000259" key="3">
    <source>
        <dbReference type="Pfam" id="PF06428"/>
    </source>
</evidence>
<proteinExistence type="predicted"/>
<feature type="compositionally biased region" description="Low complexity" evidence="2">
    <location>
        <begin position="429"/>
        <end position="475"/>
    </location>
</feature>
<dbReference type="OrthoDB" id="1748564at2759"/>
<dbReference type="Gene3D" id="6.10.140.910">
    <property type="match status" value="1"/>
</dbReference>
<feature type="region of interest" description="Disordered" evidence="2">
    <location>
        <begin position="342"/>
        <end position="369"/>
    </location>
</feature>
<feature type="compositionally biased region" description="Basic and acidic residues" evidence="2">
    <location>
        <begin position="342"/>
        <end position="358"/>
    </location>
</feature>
<dbReference type="GO" id="GO:0005085">
    <property type="term" value="F:guanyl-nucleotide exchange factor activity"/>
    <property type="evidence" value="ECO:0007669"/>
    <property type="project" value="InterPro"/>
</dbReference>
<dbReference type="GO" id="GO:0006887">
    <property type="term" value="P:exocytosis"/>
    <property type="evidence" value="ECO:0007669"/>
    <property type="project" value="TreeGrafter"/>
</dbReference>
<feature type="domain" description="GDP/GTP exchange factor Sec2 N-terminal" evidence="3">
    <location>
        <begin position="211"/>
        <end position="349"/>
    </location>
</feature>
<name>A0A6J3LTI1_9PEZI</name>
<reference evidence="5" key="2">
    <citation type="submission" date="2020-04" db="EMBL/GenBank/DDBJ databases">
        <authorList>
            <consortium name="NCBI Genome Project"/>
        </authorList>
    </citation>
    <scope>NUCLEOTIDE SEQUENCE</scope>
    <source>
        <strain evidence="5">CBS 342.82</strain>
    </source>
</reference>
<dbReference type="Pfam" id="PF25555">
    <property type="entry name" value="RAB3A-like_C"/>
    <property type="match status" value="1"/>
</dbReference>
<feature type="compositionally biased region" description="Basic residues" evidence="2">
    <location>
        <begin position="74"/>
        <end position="85"/>
    </location>
</feature>
<dbReference type="InterPro" id="IPR009449">
    <property type="entry name" value="Sec2_N"/>
</dbReference>
<reference evidence="5" key="1">
    <citation type="submission" date="2020-01" db="EMBL/GenBank/DDBJ databases">
        <authorList>
            <consortium name="DOE Joint Genome Institute"/>
            <person name="Haridas S."/>
            <person name="Albert R."/>
            <person name="Binder M."/>
            <person name="Bloem J."/>
            <person name="Labutti K."/>
            <person name="Salamov A."/>
            <person name="Andreopoulos B."/>
            <person name="Baker S.E."/>
            <person name="Barry K."/>
            <person name="Bills G."/>
            <person name="Bluhm B.H."/>
            <person name="Cannon C."/>
            <person name="Castanera R."/>
            <person name="Culley D.E."/>
            <person name="Daum C."/>
            <person name="Ezra D."/>
            <person name="Gonzalez J.B."/>
            <person name="Henrissat B."/>
            <person name="Kuo A."/>
            <person name="Liang C."/>
            <person name="Lipzen A."/>
            <person name="Lutzoni F."/>
            <person name="Magnuson J."/>
            <person name="Mondo S."/>
            <person name="Nolan M."/>
            <person name="Ohm R."/>
            <person name="Pangilinan J."/>
            <person name="Park H.-J."/>
            <person name="Ramirez L."/>
            <person name="Alfaro M."/>
            <person name="Sun H."/>
            <person name="Tritt A."/>
            <person name="Yoshinaga Y."/>
            <person name="Zwiers L.-H."/>
            <person name="Turgeon B.G."/>
            <person name="Goodwin S.B."/>
            <person name="Spatafora J.W."/>
            <person name="Crous P.W."/>
            <person name="Grigoriev I.V."/>
        </authorList>
    </citation>
    <scope>NUCLEOTIDE SEQUENCE</scope>
    <source>
        <strain evidence="5">CBS 342.82</strain>
    </source>
</reference>
<reference evidence="5" key="3">
    <citation type="submission" date="2025-08" db="UniProtKB">
        <authorList>
            <consortium name="RefSeq"/>
        </authorList>
    </citation>
    <scope>IDENTIFICATION</scope>
    <source>
        <strain evidence="5">CBS 342.82</strain>
    </source>
</reference>
<dbReference type="RefSeq" id="XP_033456127.1">
    <property type="nucleotide sequence ID" value="XM_033603432.1"/>
</dbReference>
<dbReference type="Pfam" id="PF06428">
    <property type="entry name" value="Sec2p"/>
    <property type="match status" value="1"/>
</dbReference>
<dbReference type="CDD" id="cd21044">
    <property type="entry name" value="Rab11BD_RAB3IP_like"/>
    <property type="match status" value="1"/>
</dbReference>
<keyword evidence="1" id="KW-0175">Coiled coil</keyword>
<dbReference type="GO" id="GO:0070319">
    <property type="term" value="C:Golgi to plasma membrane transport vesicle"/>
    <property type="evidence" value="ECO:0007669"/>
    <property type="project" value="TreeGrafter"/>
</dbReference>
<dbReference type="PANTHER" id="PTHR14430:SF0">
    <property type="entry name" value="SEC2P DOMAIN-CONTAINING PROTEIN"/>
    <property type="match status" value="1"/>
</dbReference>
<sequence>MEEYAFVVHSPPSRLLLLLVMMDEDGDDGAQQAEPTKKQSSSEVPPALPSTPCMLCCICPLVNRNVTRVKGKKHWTHRSINRRRSPNWPSWGHGSSAAVNANRPSVLARSITPTTTPARSRFGFPIRLEKSNSSPDIRRGMATVASLPTQSSATRTHDDHIMDTRTPSPGPALTSGSTTTRDDKVDSDVQQDLSSEVALLSTKLVNAINFQTSLDDSLQQTRHELEQSRQQCHALSTENDRITAMITSGILMKKSVVDENISRLRSELAAEKVAREAAEKAKKQTENELENLTTELFEEANAMVAVARKDVEAMERKNQQLRSQLQDTEMVMASQQDQLRELKESMEKAQAEALHSRDPSMPTTPTASSGAAFEALHSIISNNALDPDQAPDHPLHFAHLVSPVLRHDTAAYSEFTDLLISTRRTGAHSRNNSSSMNSQSSPGQSQGAPGTSSPVMPGGFSFSTSSSPSSSTFSGAAIPPLKDSRFYKRILSEDLEPTLRLDIAPGLSFLSRRTVLSSLLSGSLSVEVFPPNKHYYACALCGESRRDEPHVRKHHFRTSEDDTAPKPLCDYCLGRLRATCDFIAFLRMVREGHWKCDSEDEQKSAWEESVRLRERMFWSRLGGGVVPSFQHLLGKNAPPTPLSPTAAKGERQSLESIPENGNAAGTSEDEKVEQADFVTPPSSTHPQPVDAIPEEVPPQANSLDLGAPATSSEEQSSADKSDEPTPSDKQTPTTTGSATALATRPPPQEKQQQQPEEFIKPVLKKTPSSLSLSPAVEQTSSLPTPISRSSSTTSIRSTATTGGQKTSSVLARVRAMEAEAKRPITPP</sequence>
<evidence type="ECO:0000313" key="5">
    <source>
        <dbReference type="RefSeq" id="XP_033456127.1"/>
    </source>
</evidence>
<feature type="compositionally biased region" description="Basic and acidic residues" evidence="2">
    <location>
        <begin position="814"/>
        <end position="827"/>
    </location>
</feature>
<feature type="region of interest" description="Disordered" evidence="2">
    <location>
        <begin position="632"/>
        <end position="827"/>
    </location>
</feature>
<evidence type="ECO:0000313" key="4">
    <source>
        <dbReference type="Proteomes" id="UP000504637"/>
    </source>
</evidence>
<dbReference type="PANTHER" id="PTHR14430">
    <property type="entry name" value="RABIN3-RELATED"/>
    <property type="match status" value="1"/>
</dbReference>
<dbReference type="GO" id="GO:0051286">
    <property type="term" value="C:cell tip"/>
    <property type="evidence" value="ECO:0007669"/>
    <property type="project" value="TreeGrafter"/>
</dbReference>
<keyword evidence="4" id="KW-1185">Reference proteome</keyword>
<gene>
    <name evidence="5" type="ORF">K489DRAFT_373560</name>
</gene>
<dbReference type="SUPFAM" id="SSF144284">
    <property type="entry name" value="Sec2 N-terminal region"/>
    <property type="match status" value="1"/>
</dbReference>
<feature type="region of interest" description="Disordered" evidence="2">
    <location>
        <begin position="26"/>
        <end position="48"/>
    </location>
</feature>
<dbReference type="GeneID" id="54361232"/>
<feature type="compositionally biased region" description="Polar residues" evidence="2">
    <location>
        <begin position="727"/>
        <end position="740"/>
    </location>
</feature>
<evidence type="ECO:0000256" key="1">
    <source>
        <dbReference type="ARBA" id="ARBA00023054"/>
    </source>
</evidence>
<protein>
    <recommendedName>
        <fullName evidence="3">GDP/GTP exchange factor Sec2 N-terminal domain-containing protein</fullName>
    </recommendedName>
</protein>
<feature type="region of interest" description="Disordered" evidence="2">
    <location>
        <begin position="426"/>
        <end position="476"/>
    </location>
</feature>
<dbReference type="AlphaFoldDB" id="A0A6J3LTI1"/>
<accession>A0A6J3LTI1</accession>
<feature type="region of interest" description="Disordered" evidence="2">
    <location>
        <begin position="74"/>
        <end position="98"/>
    </location>
</feature>
<dbReference type="InterPro" id="IPR040351">
    <property type="entry name" value="RAB3IL/RAB3IP/Sec2"/>
</dbReference>
<evidence type="ECO:0000256" key="2">
    <source>
        <dbReference type="SAM" id="MobiDB-lite"/>
    </source>
</evidence>
<feature type="compositionally biased region" description="Low complexity" evidence="2">
    <location>
        <begin position="749"/>
        <end position="801"/>
    </location>
</feature>